<feature type="repeat" description="TPR" evidence="5">
    <location>
        <begin position="831"/>
        <end position="864"/>
    </location>
</feature>
<dbReference type="Proteomes" id="UP000238823">
    <property type="component" value="Unassembled WGS sequence"/>
</dbReference>
<reference evidence="9 10" key="1">
    <citation type="submission" date="2018-03" db="EMBL/GenBank/DDBJ databases">
        <title>Draft Genome Sequences of the Obligatory Marine Myxobacteria Enhygromyxa salina SWB007.</title>
        <authorList>
            <person name="Poehlein A."/>
            <person name="Moghaddam J.A."/>
            <person name="Harms H."/>
            <person name="Alanjari M."/>
            <person name="Koenig G.M."/>
            <person name="Daniel R."/>
            <person name="Schaeberle T.F."/>
        </authorList>
    </citation>
    <scope>NUCLEOTIDE SEQUENCE [LARGE SCALE GENOMIC DNA]</scope>
    <source>
        <strain evidence="9 10">SWB007</strain>
    </source>
</reference>
<dbReference type="PANTHER" id="PTHR43289:SF34">
    <property type="entry name" value="SERINE_THREONINE-PROTEIN KINASE YBDM-RELATED"/>
    <property type="match status" value="1"/>
</dbReference>
<dbReference type="GO" id="GO:0004674">
    <property type="term" value="F:protein serine/threonine kinase activity"/>
    <property type="evidence" value="ECO:0007669"/>
    <property type="project" value="UniProtKB-EC"/>
</dbReference>
<accession>A0A2S9Y858</accession>
<feature type="region of interest" description="Disordered" evidence="7">
    <location>
        <begin position="1"/>
        <end position="50"/>
    </location>
</feature>
<keyword evidence="5" id="KW-0802">TPR repeat</keyword>
<dbReference type="Gene3D" id="3.30.200.20">
    <property type="entry name" value="Phosphorylase Kinase, domain 1"/>
    <property type="match status" value="1"/>
</dbReference>
<dbReference type="InterPro" id="IPR008271">
    <property type="entry name" value="Ser/Thr_kinase_AS"/>
</dbReference>
<dbReference type="PROSITE" id="PS00107">
    <property type="entry name" value="PROTEIN_KINASE_ATP"/>
    <property type="match status" value="1"/>
</dbReference>
<dbReference type="PROSITE" id="PS00108">
    <property type="entry name" value="PROTEIN_KINASE_ST"/>
    <property type="match status" value="1"/>
</dbReference>
<proteinExistence type="predicted"/>
<dbReference type="InterPro" id="IPR019734">
    <property type="entry name" value="TPR_rpt"/>
</dbReference>
<dbReference type="EC" id="2.7.11.1" evidence="9"/>
<dbReference type="EMBL" id="PVNL01000117">
    <property type="protein sequence ID" value="PRQ01206.1"/>
    <property type="molecule type" value="Genomic_DNA"/>
</dbReference>
<feature type="binding site" evidence="6">
    <location>
        <position position="97"/>
    </location>
    <ligand>
        <name>ATP</name>
        <dbReference type="ChEBI" id="CHEBI:30616"/>
    </ligand>
</feature>
<keyword evidence="4 6" id="KW-0067">ATP-binding</keyword>
<dbReference type="Gene3D" id="1.25.40.10">
    <property type="entry name" value="Tetratricopeptide repeat domain"/>
    <property type="match status" value="2"/>
</dbReference>
<evidence type="ECO:0000256" key="7">
    <source>
        <dbReference type="SAM" id="MobiDB-lite"/>
    </source>
</evidence>
<evidence type="ECO:0000256" key="1">
    <source>
        <dbReference type="ARBA" id="ARBA00022679"/>
    </source>
</evidence>
<keyword evidence="3 9" id="KW-0418">Kinase</keyword>
<evidence type="ECO:0000313" key="10">
    <source>
        <dbReference type="Proteomes" id="UP000238823"/>
    </source>
</evidence>
<dbReference type="InterPro" id="IPR011009">
    <property type="entry name" value="Kinase-like_dom_sf"/>
</dbReference>
<comment type="caution">
    <text evidence="9">The sequence shown here is derived from an EMBL/GenBank/DDBJ whole genome shotgun (WGS) entry which is preliminary data.</text>
</comment>
<gene>
    <name evidence="9" type="primary">spk1_25</name>
    <name evidence="9" type="ORF">ENSA7_58110</name>
</gene>
<dbReference type="PANTHER" id="PTHR43289">
    <property type="entry name" value="MITOGEN-ACTIVATED PROTEIN KINASE KINASE KINASE 20-RELATED"/>
    <property type="match status" value="1"/>
</dbReference>
<dbReference type="AlphaFoldDB" id="A0A2S9Y858"/>
<dbReference type="Pfam" id="PF00069">
    <property type="entry name" value="Pkinase"/>
    <property type="match status" value="1"/>
</dbReference>
<dbReference type="SUPFAM" id="SSF48452">
    <property type="entry name" value="TPR-like"/>
    <property type="match status" value="1"/>
</dbReference>
<evidence type="ECO:0000313" key="9">
    <source>
        <dbReference type="EMBL" id="PRQ01206.1"/>
    </source>
</evidence>
<dbReference type="InterPro" id="IPR011990">
    <property type="entry name" value="TPR-like_helical_dom_sf"/>
</dbReference>
<evidence type="ECO:0000256" key="3">
    <source>
        <dbReference type="ARBA" id="ARBA00022777"/>
    </source>
</evidence>
<keyword evidence="1 9" id="KW-0808">Transferase</keyword>
<dbReference type="OrthoDB" id="9777890at2"/>
<evidence type="ECO:0000256" key="2">
    <source>
        <dbReference type="ARBA" id="ARBA00022741"/>
    </source>
</evidence>
<feature type="region of interest" description="Disordered" evidence="7">
    <location>
        <begin position="409"/>
        <end position="433"/>
    </location>
</feature>
<name>A0A2S9Y858_9BACT</name>
<dbReference type="PROSITE" id="PS50005">
    <property type="entry name" value="TPR"/>
    <property type="match status" value="1"/>
</dbReference>
<dbReference type="CDD" id="cd14014">
    <property type="entry name" value="STKc_PknB_like"/>
    <property type="match status" value="1"/>
</dbReference>
<evidence type="ECO:0000256" key="6">
    <source>
        <dbReference type="PROSITE-ProRule" id="PRU10141"/>
    </source>
</evidence>
<dbReference type="InterPro" id="IPR017441">
    <property type="entry name" value="Protein_kinase_ATP_BS"/>
</dbReference>
<dbReference type="Pfam" id="PF13424">
    <property type="entry name" value="TPR_12"/>
    <property type="match status" value="2"/>
</dbReference>
<sequence>MTASPSPELDTSHLATETLSRDGQAYATRSSRGERGLAGGEGRETVPSIRLCGDAGSSAAPGSIIGRYMIRDRLGAGGMGEVFSAHDLELDRVVALKLIHHRGGAGTRTSIGHECERLRLEAQSLARLSHPNVVQVYEVGRHQGRTFLAMELINGPTLADWEPDSLAELVSIYAQAGRGLAAAHAAGLAHRDFKPSNVLIGAEGRVRVVDFGLAVAKQLIVEAAPTIGDESDDNRAATRSLAGPGTLPYMAPEQAFMGTGGALADQFSFCVSLFEAIYGARPFPAQGVMELLYRLDTCAVEFPLEPPKFTVPRWLKRLLLRGLSRRPEHRFETMDALVAELSRDRRAIWRRAAFAGVVAGMTALAVLAGSKALRSDAGVQPPEPVLDGVWDAQRRDELSQAFARLARPGEAPVAGSPGSAPVAGPAGSGATPAWAAGSEATVLAELDDWSQRWLSEARDGEHLQDPLARDAVRACLAGQREQVNFTIKALLTGDSVLLEGAVAAVDALPEPSRCDAQHASAVARADAELIVPALHELAQAAAQRGLGHVELARVSADSVLRQAQAHGWPSVELAALRQRGLAEIDAGRGAAGRADLERARELAIRTGDHRTEAELWVEIVWAGRRLDNLELRRDRLNTARAHVDALLGASDSSEANRHAQLLQATVRLSSALDHMDTGEPARAESLLHEGLRQLDGIEAGDSILAIDHLHALARARDQAGLFEQADYDYRRALARAERVRGRDHPSNARIWHDAGALAHERGELELARERLGRARDIRAAALRVDHPELARSELGLASLEFVAQRYDLAKRHAELALRSLERSTGDRDALPETLRLLGQLEARESRWDAAVDYYERALALMPTPGIQRSLVELELGKSLAALGHHQRALPLIDAALPPIAARLGPAQCHQMVRSYERHAESSLSLGLPAQAITSLESGLACAKDPNTRARLEAELQRLR</sequence>
<dbReference type="GO" id="GO:0005524">
    <property type="term" value="F:ATP binding"/>
    <property type="evidence" value="ECO:0007669"/>
    <property type="project" value="UniProtKB-UniRule"/>
</dbReference>
<dbReference type="InterPro" id="IPR000719">
    <property type="entry name" value="Prot_kinase_dom"/>
</dbReference>
<feature type="domain" description="Protein kinase" evidence="8">
    <location>
        <begin position="68"/>
        <end position="342"/>
    </location>
</feature>
<protein>
    <submittedName>
        <fullName evidence="9">Serine/threonine-protein kinase PK-1</fullName>
        <ecNumber evidence="9">2.7.11.1</ecNumber>
    </submittedName>
</protein>
<dbReference type="SUPFAM" id="SSF56112">
    <property type="entry name" value="Protein kinase-like (PK-like)"/>
    <property type="match status" value="1"/>
</dbReference>
<keyword evidence="2 6" id="KW-0547">Nucleotide-binding</keyword>
<dbReference type="RefSeq" id="WP_106092669.1">
    <property type="nucleotide sequence ID" value="NZ_PVNL01000117.1"/>
</dbReference>
<dbReference type="Gene3D" id="1.10.510.10">
    <property type="entry name" value="Transferase(Phosphotransferase) domain 1"/>
    <property type="match status" value="1"/>
</dbReference>
<evidence type="ECO:0000256" key="5">
    <source>
        <dbReference type="PROSITE-ProRule" id="PRU00339"/>
    </source>
</evidence>
<dbReference type="SMART" id="SM00028">
    <property type="entry name" value="TPR"/>
    <property type="match status" value="4"/>
</dbReference>
<evidence type="ECO:0000256" key="4">
    <source>
        <dbReference type="ARBA" id="ARBA00022840"/>
    </source>
</evidence>
<organism evidence="9 10">
    <name type="scientific">Enhygromyxa salina</name>
    <dbReference type="NCBI Taxonomy" id="215803"/>
    <lineage>
        <taxon>Bacteria</taxon>
        <taxon>Pseudomonadati</taxon>
        <taxon>Myxococcota</taxon>
        <taxon>Polyangia</taxon>
        <taxon>Nannocystales</taxon>
        <taxon>Nannocystaceae</taxon>
        <taxon>Enhygromyxa</taxon>
    </lineage>
</organism>
<dbReference type="PROSITE" id="PS50011">
    <property type="entry name" value="PROTEIN_KINASE_DOM"/>
    <property type="match status" value="1"/>
</dbReference>
<evidence type="ECO:0000259" key="8">
    <source>
        <dbReference type="PROSITE" id="PS50011"/>
    </source>
</evidence>